<accession>A0A4Q2KLD3</accession>
<sequence length="172" mass="19657">MLWTTLPGANCENPAPDLSAIADLKASFAEEGYAVFAESGRIDGARAVVIEHSDPGAGTFDVEAAIDHFRATENDVIATFAMPVFRWRSGVVELEGGERLFYFDDEVIEPFPRRTCIVEGIGWDEFRNWERRDTEHPLRTFCTAQLRQQRDVQSKRDRERWKDLPPIRAKEI</sequence>
<dbReference type="OrthoDB" id="7444976at2"/>
<evidence type="ECO:0000313" key="1">
    <source>
        <dbReference type="EMBL" id="RXZ65197.1"/>
    </source>
</evidence>
<dbReference type="RefSeq" id="WP_129522688.1">
    <property type="nucleotide sequence ID" value="NZ_SDPV01000001.1"/>
</dbReference>
<dbReference type="AlphaFoldDB" id="A0A4Q2KLD3"/>
<dbReference type="EMBL" id="SDPV01000001">
    <property type="protein sequence ID" value="RXZ65197.1"/>
    <property type="molecule type" value="Genomic_DNA"/>
</dbReference>
<protein>
    <submittedName>
        <fullName evidence="1">Uncharacterized protein</fullName>
    </submittedName>
</protein>
<keyword evidence="2" id="KW-1185">Reference proteome</keyword>
<proteinExistence type="predicted"/>
<evidence type="ECO:0000313" key="2">
    <source>
        <dbReference type="Proteomes" id="UP000293623"/>
    </source>
</evidence>
<reference evidence="1 2" key="1">
    <citation type="submission" date="2019-01" db="EMBL/GenBank/DDBJ databases">
        <title>Altererythrobacter rhizovicinus sp. nov., isolated from the rhizosphere soil of Haloxylon ammodendron.</title>
        <authorList>
            <person name="Li H.-P."/>
            <person name="Gou J.-Y."/>
            <person name="Yao D."/>
            <person name="Han Q.-Q."/>
            <person name="Shao K.-Z."/>
            <person name="Zhao Q."/>
            <person name="Zhang J.-L."/>
        </authorList>
    </citation>
    <scope>NUCLEOTIDE SEQUENCE [LARGE SCALE GENOMIC DNA]</scope>
    <source>
        <strain evidence="1 2">AY-3R</strain>
    </source>
</reference>
<dbReference type="Proteomes" id="UP000293623">
    <property type="component" value="Unassembled WGS sequence"/>
</dbReference>
<gene>
    <name evidence="1" type="ORF">ETX26_00030</name>
</gene>
<comment type="caution">
    <text evidence="1">The sequence shown here is derived from an EMBL/GenBank/DDBJ whole genome shotgun (WGS) entry which is preliminary data.</text>
</comment>
<organism evidence="1 2">
    <name type="scientific">Pelagerythrobacter rhizovicinus</name>
    <dbReference type="NCBI Taxonomy" id="2268576"/>
    <lineage>
        <taxon>Bacteria</taxon>
        <taxon>Pseudomonadati</taxon>
        <taxon>Pseudomonadota</taxon>
        <taxon>Alphaproteobacteria</taxon>
        <taxon>Sphingomonadales</taxon>
        <taxon>Erythrobacteraceae</taxon>
        <taxon>Pelagerythrobacter</taxon>
    </lineage>
</organism>
<name>A0A4Q2KLD3_9SPHN</name>